<accession>A0AAV2E270</accession>
<proteinExistence type="predicted"/>
<evidence type="ECO:0000313" key="3">
    <source>
        <dbReference type="Proteomes" id="UP001497516"/>
    </source>
</evidence>
<name>A0AAV2E270_9ROSI</name>
<reference evidence="2 3" key="1">
    <citation type="submission" date="2024-04" db="EMBL/GenBank/DDBJ databases">
        <authorList>
            <person name="Fracassetti M."/>
        </authorList>
    </citation>
    <scope>NUCLEOTIDE SEQUENCE [LARGE SCALE GENOMIC DNA]</scope>
</reference>
<evidence type="ECO:0000256" key="1">
    <source>
        <dbReference type="SAM" id="MobiDB-lite"/>
    </source>
</evidence>
<dbReference type="EMBL" id="OZ034817">
    <property type="protein sequence ID" value="CAL1380026.1"/>
    <property type="molecule type" value="Genomic_DNA"/>
</dbReference>
<evidence type="ECO:0000313" key="2">
    <source>
        <dbReference type="EMBL" id="CAL1380026.1"/>
    </source>
</evidence>
<dbReference type="AlphaFoldDB" id="A0AAV2E270"/>
<gene>
    <name evidence="2" type="ORF">LTRI10_LOCUS21504</name>
</gene>
<protein>
    <submittedName>
        <fullName evidence="2">Uncharacterized protein</fullName>
    </submittedName>
</protein>
<organism evidence="2 3">
    <name type="scientific">Linum trigynum</name>
    <dbReference type="NCBI Taxonomy" id="586398"/>
    <lineage>
        <taxon>Eukaryota</taxon>
        <taxon>Viridiplantae</taxon>
        <taxon>Streptophyta</taxon>
        <taxon>Embryophyta</taxon>
        <taxon>Tracheophyta</taxon>
        <taxon>Spermatophyta</taxon>
        <taxon>Magnoliopsida</taxon>
        <taxon>eudicotyledons</taxon>
        <taxon>Gunneridae</taxon>
        <taxon>Pentapetalae</taxon>
        <taxon>rosids</taxon>
        <taxon>fabids</taxon>
        <taxon>Malpighiales</taxon>
        <taxon>Linaceae</taxon>
        <taxon>Linum</taxon>
    </lineage>
</organism>
<sequence length="92" mass="9261">MVPSSVIEDAAVQEAYNEDVASPLSAQSTPFADSSSTPPPTDRSPLSFVPAGASSPLPSQATSLLASPSAPASASSASVPDPPPLRRSDQVR</sequence>
<feature type="compositionally biased region" description="Low complexity" evidence="1">
    <location>
        <begin position="53"/>
        <end position="79"/>
    </location>
</feature>
<keyword evidence="3" id="KW-1185">Reference proteome</keyword>
<feature type="region of interest" description="Disordered" evidence="1">
    <location>
        <begin position="1"/>
        <end position="92"/>
    </location>
</feature>
<dbReference type="Proteomes" id="UP001497516">
    <property type="component" value="Chromosome 4"/>
</dbReference>